<evidence type="ECO:0000313" key="6">
    <source>
        <dbReference type="Proteomes" id="UP001554567"/>
    </source>
</evidence>
<dbReference type="Proteomes" id="UP001554567">
    <property type="component" value="Unassembled WGS sequence"/>
</dbReference>
<comment type="caution">
    <text evidence="5">The sequence shown here is derived from an EMBL/GenBank/DDBJ whole genome shotgun (WGS) entry which is preliminary data.</text>
</comment>
<evidence type="ECO:0000256" key="3">
    <source>
        <dbReference type="ARBA" id="ARBA00023163"/>
    </source>
</evidence>
<keyword evidence="6" id="KW-1185">Reference proteome</keyword>
<evidence type="ECO:0000256" key="2">
    <source>
        <dbReference type="ARBA" id="ARBA00023125"/>
    </source>
</evidence>
<feature type="domain" description="HTH luxR-type" evidence="4">
    <location>
        <begin position="130"/>
        <end position="195"/>
    </location>
</feature>
<sequence>MNILIDSEDIFFITGVINLINESWFSPRPDNHPVFLIADEKRSLLAPDIVISDIKIVKNPGRKVTICHKKLSRHVLLKLASKCSKKEGSICHEHHLYLEKNQSAKELQQLFRNGSSPIFSSHTPGKNRCDKTSCITLSRQQTMVVQYIRDGLSLTDISRRTSLSVKTISTHKRAIMRKLGMKNNSEFYQYTLSGSV</sequence>
<keyword evidence="1" id="KW-0805">Transcription regulation</keyword>
<dbReference type="SUPFAM" id="SSF46894">
    <property type="entry name" value="C-terminal effector domain of the bipartite response regulators"/>
    <property type="match status" value="1"/>
</dbReference>
<gene>
    <name evidence="5" type="ORF">ABW286_14635</name>
</gene>
<dbReference type="Pfam" id="PF00196">
    <property type="entry name" value="GerE"/>
    <property type="match status" value="1"/>
</dbReference>
<evidence type="ECO:0000256" key="1">
    <source>
        <dbReference type="ARBA" id="ARBA00023015"/>
    </source>
</evidence>
<dbReference type="InterPro" id="IPR016032">
    <property type="entry name" value="Sig_transdc_resp-reg_C-effctor"/>
</dbReference>
<dbReference type="CDD" id="cd06170">
    <property type="entry name" value="LuxR_C_like"/>
    <property type="match status" value="1"/>
</dbReference>
<dbReference type="SMART" id="SM00421">
    <property type="entry name" value="HTH_LUXR"/>
    <property type="match status" value="1"/>
</dbReference>
<keyword evidence="2" id="KW-0238">DNA-binding</keyword>
<reference evidence="5 6" key="1">
    <citation type="submission" date="2024-07" db="EMBL/GenBank/DDBJ databases">
        <authorList>
            <person name="Dulla G.F.J."/>
            <person name="Delorm J.G."/>
        </authorList>
    </citation>
    <scope>NUCLEOTIDE SEQUENCE [LARGE SCALE GENOMIC DNA]</scope>
    <source>
        <strain evidence="5 6">JGD 233</strain>
    </source>
</reference>
<dbReference type="PANTHER" id="PTHR44688">
    <property type="entry name" value="DNA-BINDING TRANSCRIPTIONAL ACTIVATOR DEVR_DOSR"/>
    <property type="match status" value="1"/>
</dbReference>
<name>A0ABV3N3S3_9GAMM</name>
<dbReference type="RefSeq" id="WP_367167925.1">
    <property type="nucleotide sequence ID" value="NZ_JBFKZN010000007.1"/>
</dbReference>
<evidence type="ECO:0000259" key="4">
    <source>
        <dbReference type="PROSITE" id="PS50043"/>
    </source>
</evidence>
<dbReference type="Gene3D" id="1.10.10.10">
    <property type="entry name" value="Winged helix-like DNA-binding domain superfamily/Winged helix DNA-binding domain"/>
    <property type="match status" value="1"/>
</dbReference>
<organism evidence="5 6">
    <name type="scientific">Erwinia papayae</name>
    <dbReference type="NCBI Taxonomy" id="206499"/>
    <lineage>
        <taxon>Bacteria</taxon>
        <taxon>Pseudomonadati</taxon>
        <taxon>Pseudomonadota</taxon>
        <taxon>Gammaproteobacteria</taxon>
        <taxon>Enterobacterales</taxon>
        <taxon>Erwiniaceae</taxon>
        <taxon>Erwinia</taxon>
    </lineage>
</organism>
<dbReference type="InterPro" id="IPR036388">
    <property type="entry name" value="WH-like_DNA-bd_sf"/>
</dbReference>
<dbReference type="PRINTS" id="PR00038">
    <property type="entry name" value="HTHLUXR"/>
</dbReference>
<dbReference type="EMBL" id="JBFKZN010000007">
    <property type="protein sequence ID" value="MEW5290403.1"/>
    <property type="molecule type" value="Genomic_DNA"/>
</dbReference>
<dbReference type="PANTHER" id="PTHR44688:SF16">
    <property type="entry name" value="DNA-BINDING TRANSCRIPTIONAL ACTIVATOR DEVR_DOSR"/>
    <property type="match status" value="1"/>
</dbReference>
<accession>A0ABV3N3S3</accession>
<proteinExistence type="predicted"/>
<keyword evidence="3" id="KW-0804">Transcription</keyword>
<dbReference type="PROSITE" id="PS50043">
    <property type="entry name" value="HTH_LUXR_2"/>
    <property type="match status" value="1"/>
</dbReference>
<protein>
    <submittedName>
        <fullName evidence="5">LuxR C-terminal-related transcriptional regulator</fullName>
    </submittedName>
</protein>
<dbReference type="InterPro" id="IPR000792">
    <property type="entry name" value="Tscrpt_reg_LuxR_C"/>
</dbReference>
<evidence type="ECO:0000313" key="5">
    <source>
        <dbReference type="EMBL" id="MEW5290403.1"/>
    </source>
</evidence>